<feature type="domain" description="Response regulatory" evidence="3">
    <location>
        <begin position="12"/>
        <end position="125"/>
    </location>
</feature>
<dbReference type="Proteomes" id="UP000580654">
    <property type="component" value="Unassembled WGS sequence"/>
</dbReference>
<dbReference type="EMBL" id="JACIJD010000003">
    <property type="protein sequence ID" value="MBB5692936.1"/>
    <property type="molecule type" value="Genomic_DNA"/>
</dbReference>
<evidence type="ECO:0000313" key="4">
    <source>
        <dbReference type="EMBL" id="MBB5692936.1"/>
    </source>
</evidence>
<dbReference type="SMART" id="SM00448">
    <property type="entry name" value="REC"/>
    <property type="match status" value="1"/>
</dbReference>
<dbReference type="AlphaFoldDB" id="A0A840XYG6"/>
<evidence type="ECO:0000313" key="5">
    <source>
        <dbReference type="Proteomes" id="UP000580654"/>
    </source>
</evidence>
<sequence length="133" mass="14468">MPQAAGLLAGQRILMVEDEYLIAEAMEGWLRGAGAEILGPVPSVDQALEIIEEEPGAPDLAVLDVNLGRGETVYPVADRLDELGVPYLFATGDVRIKDAANYRQHPKLEKPILRQELILALEELLAASRDRGP</sequence>
<dbReference type="PANTHER" id="PTHR44591">
    <property type="entry name" value="STRESS RESPONSE REGULATOR PROTEIN 1"/>
    <property type="match status" value="1"/>
</dbReference>
<dbReference type="PROSITE" id="PS50110">
    <property type="entry name" value="RESPONSE_REGULATORY"/>
    <property type="match status" value="1"/>
</dbReference>
<dbReference type="PANTHER" id="PTHR44591:SF24">
    <property type="entry name" value="PROTEIN-GLUTAMATE METHYLESTERASE_PROTEIN-GLUTAMINE GLUTAMINASE 1"/>
    <property type="match status" value="1"/>
</dbReference>
<protein>
    <submittedName>
        <fullName evidence="4">CheY-like chemotaxis protein</fullName>
    </submittedName>
</protein>
<evidence type="ECO:0000256" key="1">
    <source>
        <dbReference type="ARBA" id="ARBA00022553"/>
    </source>
</evidence>
<dbReference type="RefSeq" id="WP_184514414.1">
    <property type="nucleotide sequence ID" value="NZ_JACIJD010000003.1"/>
</dbReference>
<gene>
    <name evidence="4" type="ORF">FHS87_000955</name>
</gene>
<dbReference type="InterPro" id="IPR011006">
    <property type="entry name" value="CheY-like_superfamily"/>
</dbReference>
<feature type="modified residue" description="4-aspartylphosphate" evidence="2">
    <location>
        <position position="64"/>
    </location>
</feature>
<dbReference type="InterPro" id="IPR050595">
    <property type="entry name" value="Bact_response_regulator"/>
</dbReference>
<evidence type="ECO:0000259" key="3">
    <source>
        <dbReference type="PROSITE" id="PS50110"/>
    </source>
</evidence>
<dbReference type="SUPFAM" id="SSF52172">
    <property type="entry name" value="CheY-like"/>
    <property type="match status" value="1"/>
</dbReference>
<keyword evidence="5" id="KW-1185">Reference proteome</keyword>
<evidence type="ECO:0000256" key="2">
    <source>
        <dbReference type="PROSITE-ProRule" id="PRU00169"/>
    </source>
</evidence>
<name>A0A840XYG6_9PROT</name>
<organism evidence="4 5">
    <name type="scientific">Muricoccus pecuniae</name>
    <dbReference type="NCBI Taxonomy" id="693023"/>
    <lineage>
        <taxon>Bacteria</taxon>
        <taxon>Pseudomonadati</taxon>
        <taxon>Pseudomonadota</taxon>
        <taxon>Alphaproteobacteria</taxon>
        <taxon>Acetobacterales</taxon>
        <taxon>Roseomonadaceae</taxon>
        <taxon>Muricoccus</taxon>
    </lineage>
</organism>
<keyword evidence="1 2" id="KW-0597">Phosphoprotein</keyword>
<reference evidence="4 5" key="1">
    <citation type="submission" date="2020-08" db="EMBL/GenBank/DDBJ databases">
        <title>Genomic Encyclopedia of Type Strains, Phase IV (KMG-IV): sequencing the most valuable type-strain genomes for metagenomic binning, comparative biology and taxonomic classification.</title>
        <authorList>
            <person name="Goeker M."/>
        </authorList>
    </citation>
    <scope>NUCLEOTIDE SEQUENCE [LARGE SCALE GENOMIC DNA]</scope>
    <source>
        <strain evidence="4 5">DSM 25622</strain>
    </source>
</reference>
<dbReference type="Gene3D" id="3.40.50.2300">
    <property type="match status" value="1"/>
</dbReference>
<proteinExistence type="predicted"/>
<comment type="caution">
    <text evidence="4">The sequence shown here is derived from an EMBL/GenBank/DDBJ whole genome shotgun (WGS) entry which is preliminary data.</text>
</comment>
<dbReference type="InterPro" id="IPR001789">
    <property type="entry name" value="Sig_transdc_resp-reg_receiver"/>
</dbReference>
<accession>A0A840XYG6</accession>
<dbReference type="GO" id="GO:0000160">
    <property type="term" value="P:phosphorelay signal transduction system"/>
    <property type="evidence" value="ECO:0007669"/>
    <property type="project" value="InterPro"/>
</dbReference>